<proteinExistence type="predicted"/>
<name>A0ABP6ZIR8_9ACTN</name>
<accession>A0ABP6ZIR8</accession>
<comment type="caution">
    <text evidence="1">The sequence shown here is derived from an EMBL/GenBank/DDBJ whole genome shotgun (WGS) entry which is preliminary data.</text>
</comment>
<gene>
    <name evidence="1" type="ORF">GCM10022419_108450</name>
</gene>
<dbReference type="Proteomes" id="UP001500630">
    <property type="component" value="Unassembled WGS sequence"/>
</dbReference>
<evidence type="ECO:0000313" key="1">
    <source>
        <dbReference type="EMBL" id="GAA3605936.1"/>
    </source>
</evidence>
<reference evidence="2" key="1">
    <citation type="journal article" date="2019" name="Int. J. Syst. Evol. Microbiol.">
        <title>The Global Catalogue of Microorganisms (GCM) 10K type strain sequencing project: providing services to taxonomists for standard genome sequencing and annotation.</title>
        <authorList>
            <consortium name="The Broad Institute Genomics Platform"/>
            <consortium name="The Broad Institute Genome Sequencing Center for Infectious Disease"/>
            <person name="Wu L."/>
            <person name="Ma J."/>
        </authorList>
    </citation>
    <scope>NUCLEOTIDE SEQUENCE [LARGE SCALE GENOMIC DNA]</scope>
    <source>
        <strain evidence="2">JCM 17326</strain>
    </source>
</reference>
<sequence>MTDIRTALPERDQYELLTAHGFDTTFFGLWIERDDLDELAGLMRLDPQSRRDVRLIQEAATMTDWSVSIDEKDSLWIGPHSPGWSVVIGVSGPETGGWWLSSGDRAMFMVDWDREIDGLSDLAYYRDGNLVAEIPAFPSGEFMPGPEFEPYAHGLPRGGDLNAGEEKLAHAFLTVVGRMTGRFLDEDWFHTLGRAYGVPSRSA</sequence>
<dbReference type="EMBL" id="BAABDQ010000041">
    <property type="protein sequence ID" value="GAA3605936.1"/>
    <property type="molecule type" value="Genomic_DNA"/>
</dbReference>
<organism evidence="1 2">
    <name type="scientific">Nonomuraea rosea</name>
    <dbReference type="NCBI Taxonomy" id="638574"/>
    <lineage>
        <taxon>Bacteria</taxon>
        <taxon>Bacillati</taxon>
        <taxon>Actinomycetota</taxon>
        <taxon>Actinomycetes</taxon>
        <taxon>Streptosporangiales</taxon>
        <taxon>Streptosporangiaceae</taxon>
        <taxon>Nonomuraea</taxon>
    </lineage>
</organism>
<dbReference type="RefSeq" id="WP_345574535.1">
    <property type="nucleotide sequence ID" value="NZ_BAABDQ010000041.1"/>
</dbReference>
<keyword evidence="2" id="KW-1185">Reference proteome</keyword>
<evidence type="ECO:0008006" key="3">
    <source>
        <dbReference type="Google" id="ProtNLM"/>
    </source>
</evidence>
<protein>
    <recommendedName>
        <fullName evidence="3">SMI1/KNR4 family protein</fullName>
    </recommendedName>
</protein>
<evidence type="ECO:0000313" key="2">
    <source>
        <dbReference type="Proteomes" id="UP001500630"/>
    </source>
</evidence>